<gene>
    <name evidence="2" type="ORF">A5869_000370</name>
</gene>
<dbReference type="AlphaFoldDB" id="A0A200I2H1"/>
<accession>A0A200I2H1</accession>
<feature type="transmembrane region" description="Helical" evidence="1">
    <location>
        <begin position="198"/>
        <end position="217"/>
    </location>
</feature>
<organism evidence="2 3">
    <name type="scientific">Enterococcus cecorum</name>
    <dbReference type="NCBI Taxonomy" id="44008"/>
    <lineage>
        <taxon>Bacteria</taxon>
        <taxon>Bacillati</taxon>
        <taxon>Bacillota</taxon>
        <taxon>Bacilli</taxon>
        <taxon>Lactobacillales</taxon>
        <taxon>Enterococcaceae</taxon>
        <taxon>Enterococcus</taxon>
    </lineage>
</organism>
<evidence type="ECO:0000313" key="3">
    <source>
        <dbReference type="Proteomes" id="UP000196503"/>
    </source>
</evidence>
<comment type="caution">
    <text evidence="2">The sequence shown here is derived from an EMBL/GenBank/DDBJ whole genome shotgun (WGS) entry which is preliminary data.</text>
</comment>
<feature type="transmembrane region" description="Helical" evidence="1">
    <location>
        <begin position="163"/>
        <end position="186"/>
    </location>
</feature>
<sequence>MLHFLYQRINKLTIIIPLTIGVIIAISQFILNVLSYLQESNQFYETVYTKWLAIDPFSIPNVLFYLILPLLAAIPCGMLLKSDLKSGYFNYLKLRFPLKKIYINYFGLNFFIGSLSVIFPLIINFFLFCLIYPLHKPDFLLNNNLLIISQNTLFVNLYYTHPFIHVCLFIIFTGIWGGLFTSFVMVNSLWMSNYMMSLISGFALQLLLIVVNSLFTLPNQITYVPASFLRETSDANVSLVSTIIVTLLMIVYIVIVCKIGGKKLVD</sequence>
<keyword evidence="1" id="KW-0812">Transmembrane</keyword>
<name>A0A200I2H1_9ENTE</name>
<feature type="transmembrane region" description="Helical" evidence="1">
    <location>
        <begin position="101"/>
        <end position="134"/>
    </location>
</feature>
<proteinExistence type="predicted"/>
<feature type="transmembrane region" description="Helical" evidence="1">
    <location>
        <begin position="237"/>
        <end position="257"/>
    </location>
</feature>
<evidence type="ECO:0000313" key="2">
    <source>
        <dbReference type="EMBL" id="OUZ18729.1"/>
    </source>
</evidence>
<dbReference type="EMBL" id="NIBL01000001">
    <property type="protein sequence ID" value="OUZ18729.1"/>
    <property type="molecule type" value="Genomic_DNA"/>
</dbReference>
<reference evidence="2 3" key="1">
    <citation type="submission" date="2017-05" db="EMBL/GenBank/DDBJ databases">
        <title>The Genome Sequence of Enterococcus faecium 2D5_DIV0622.</title>
        <authorList>
            <consortium name="The Broad Institute Genomics Platform"/>
            <consortium name="The Broad Institute Genomic Center for Infectious Diseases"/>
            <person name="Earl A."/>
            <person name="Manson A."/>
            <person name="Schwartman J."/>
            <person name="Gilmore M."/>
            <person name="Abouelleil A."/>
            <person name="Cao P."/>
            <person name="Chapman S."/>
            <person name="Cusick C."/>
            <person name="Shea T."/>
            <person name="Young S."/>
            <person name="Neafsey D."/>
            <person name="Nusbaum C."/>
            <person name="Birren B."/>
        </authorList>
    </citation>
    <scope>NUCLEOTIDE SEQUENCE [LARGE SCALE GENOMIC DNA]</scope>
    <source>
        <strain evidence="2 3">2D5_DIV0622</strain>
    </source>
</reference>
<evidence type="ECO:0000256" key="1">
    <source>
        <dbReference type="SAM" id="Phobius"/>
    </source>
</evidence>
<evidence type="ECO:0008006" key="4">
    <source>
        <dbReference type="Google" id="ProtNLM"/>
    </source>
</evidence>
<dbReference type="Proteomes" id="UP000196503">
    <property type="component" value="Unassembled WGS sequence"/>
</dbReference>
<feature type="transmembrane region" description="Helical" evidence="1">
    <location>
        <begin position="57"/>
        <end position="80"/>
    </location>
</feature>
<feature type="transmembrane region" description="Helical" evidence="1">
    <location>
        <begin position="12"/>
        <end position="37"/>
    </location>
</feature>
<keyword evidence="1" id="KW-0472">Membrane</keyword>
<keyword evidence="1" id="KW-1133">Transmembrane helix</keyword>
<dbReference type="RefSeq" id="WP_087662795.1">
    <property type="nucleotide sequence ID" value="NZ_NIBL01000001.1"/>
</dbReference>
<protein>
    <recommendedName>
        <fullName evidence="4">Membrane-spanning protein</fullName>
    </recommendedName>
</protein>